<organism evidence="2">
    <name type="scientific">Candidatus Nitrosarchaeum limnium SFB1</name>
    <dbReference type="NCBI Taxonomy" id="886738"/>
    <lineage>
        <taxon>Archaea</taxon>
        <taxon>Nitrososphaerota</taxon>
        <taxon>Nitrososphaeria</taxon>
        <taxon>Nitrosopumilales</taxon>
        <taxon>Nitrosopumilaceae</taxon>
        <taxon>Nitrosarchaeum</taxon>
    </lineage>
</organism>
<keyword evidence="1" id="KW-0472">Membrane</keyword>
<evidence type="ECO:0000313" key="2">
    <source>
        <dbReference type="EMBL" id="EGG42041.1"/>
    </source>
</evidence>
<dbReference type="AlphaFoldDB" id="F3KKN2"/>
<keyword evidence="1" id="KW-1133">Transmembrane helix</keyword>
<feature type="transmembrane region" description="Helical" evidence="1">
    <location>
        <begin position="12"/>
        <end position="32"/>
    </location>
</feature>
<accession>F3KKN2</accession>
<feature type="transmembrane region" description="Helical" evidence="1">
    <location>
        <begin position="98"/>
        <end position="127"/>
    </location>
</feature>
<dbReference type="HOGENOM" id="CLU_1901837_0_0_2"/>
<keyword evidence="1" id="KW-0812">Transmembrane</keyword>
<dbReference type="Proteomes" id="UP000004348">
    <property type="component" value="Chromosome"/>
</dbReference>
<reference evidence="2" key="1">
    <citation type="journal article" date="2011" name="PLoS ONE">
        <title>Genome of a low-salinity ammonia-oxidizing archaeon determined by single-cell and metagenomic analysis.</title>
        <authorList>
            <person name="Blainey P.C."/>
            <person name="Mosier A.C."/>
            <person name="Potanina A."/>
            <person name="Francis C.A."/>
            <person name="Quake S.R."/>
        </authorList>
    </citation>
    <scope>NUCLEOTIDE SEQUENCE [LARGE SCALE GENOMIC DNA]</scope>
    <source>
        <strain evidence="2">SFB1</strain>
    </source>
</reference>
<feature type="transmembrane region" description="Helical" evidence="1">
    <location>
        <begin position="73"/>
        <end position="92"/>
    </location>
</feature>
<gene>
    <name evidence="2" type="ORF">Nlim_1056</name>
</gene>
<dbReference type="STRING" id="886738.Nlim_1056"/>
<protein>
    <submittedName>
        <fullName evidence="2">Uncharacterized protein</fullName>
    </submittedName>
</protein>
<comment type="caution">
    <text evidence="2">The sequence shown here is derived from an EMBL/GenBank/DDBJ whole genome shotgun (WGS) entry which is preliminary data.</text>
</comment>
<evidence type="ECO:0000256" key="1">
    <source>
        <dbReference type="SAM" id="Phobius"/>
    </source>
</evidence>
<feature type="transmembrane region" description="Helical" evidence="1">
    <location>
        <begin position="44"/>
        <end position="66"/>
    </location>
</feature>
<proteinExistence type="predicted"/>
<name>F3KKN2_9ARCH</name>
<sequence>MSLLESIFEKKSNLFSIITLSIIAIVSIPIIIPHILHTSHFLHISLHIGELILAVFIGILSMIAYYRMRTKRLLLTMAAFSTFIAVAVVNLIESVWSSYFYVGELSLIEISHILIFVTIGMLALGAFRND</sequence>
<dbReference type="EMBL" id="AEGP01000040">
    <property type="protein sequence ID" value="EGG42041.1"/>
    <property type="molecule type" value="Genomic_DNA"/>
</dbReference>